<gene>
    <name evidence="1" type="ORF">CSUI_007334</name>
</gene>
<dbReference type="EMBL" id="MIGC01003844">
    <property type="protein sequence ID" value="PHJ18839.1"/>
    <property type="molecule type" value="Genomic_DNA"/>
</dbReference>
<dbReference type="AlphaFoldDB" id="A0A2C6KNZ3"/>
<protein>
    <submittedName>
        <fullName evidence="1">Uncharacterized protein</fullName>
    </submittedName>
</protein>
<dbReference type="GeneID" id="94430691"/>
<proteinExistence type="predicted"/>
<reference evidence="1 2" key="1">
    <citation type="journal article" date="2017" name="Int. J. Parasitol.">
        <title>The genome of the protozoan parasite Cystoisospora suis and a reverse vaccinology approach to identify vaccine candidates.</title>
        <authorList>
            <person name="Palmieri N."/>
            <person name="Shrestha A."/>
            <person name="Ruttkowski B."/>
            <person name="Beck T."/>
            <person name="Vogl C."/>
            <person name="Tomley F."/>
            <person name="Blake D.P."/>
            <person name="Joachim A."/>
        </authorList>
    </citation>
    <scope>NUCLEOTIDE SEQUENCE [LARGE SCALE GENOMIC DNA]</scope>
    <source>
        <strain evidence="1 2">Wien I</strain>
    </source>
</reference>
<organism evidence="1 2">
    <name type="scientific">Cystoisospora suis</name>
    <dbReference type="NCBI Taxonomy" id="483139"/>
    <lineage>
        <taxon>Eukaryota</taxon>
        <taxon>Sar</taxon>
        <taxon>Alveolata</taxon>
        <taxon>Apicomplexa</taxon>
        <taxon>Conoidasida</taxon>
        <taxon>Coccidia</taxon>
        <taxon>Eucoccidiorida</taxon>
        <taxon>Eimeriorina</taxon>
        <taxon>Sarcocystidae</taxon>
        <taxon>Cystoisospora</taxon>
    </lineage>
</organism>
<accession>A0A2C6KNZ3</accession>
<sequence>MQKKREDQVCLYERMRRFYREIGDRKIDDRSLYSQR</sequence>
<dbReference type="VEuPathDB" id="ToxoDB:CSUI_007334"/>
<dbReference type="Proteomes" id="UP000221165">
    <property type="component" value="Unassembled WGS sequence"/>
</dbReference>
<evidence type="ECO:0000313" key="2">
    <source>
        <dbReference type="Proteomes" id="UP000221165"/>
    </source>
</evidence>
<name>A0A2C6KNZ3_9APIC</name>
<dbReference type="RefSeq" id="XP_067920544.1">
    <property type="nucleotide sequence ID" value="XM_068067480.1"/>
</dbReference>
<evidence type="ECO:0000313" key="1">
    <source>
        <dbReference type="EMBL" id="PHJ18839.1"/>
    </source>
</evidence>
<comment type="caution">
    <text evidence="1">The sequence shown here is derived from an EMBL/GenBank/DDBJ whole genome shotgun (WGS) entry which is preliminary data.</text>
</comment>
<keyword evidence="2" id="KW-1185">Reference proteome</keyword>